<dbReference type="Gene3D" id="2.60.40.2380">
    <property type="match status" value="1"/>
</dbReference>
<comment type="catalytic activity">
    <reaction evidence="1">
        <text>ATP + protein L-histidine = ADP + protein N-phospho-L-histidine.</text>
        <dbReference type="EC" id="2.7.13.3"/>
    </reaction>
</comment>
<evidence type="ECO:0000256" key="2">
    <source>
        <dbReference type="ARBA" id="ARBA00012438"/>
    </source>
</evidence>
<feature type="transmembrane region" description="Helical" evidence="9">
    <location>
        <begin position="323"/>
        <end position="346"/>
    </location>
</feature>
<feature type="domain" description="Histidine kinase" evidence="10">
    <location>
        <begin position="445"/>
        <end position="677"/>
    </location>
</feature>
<comment type="caution">
    <text evidence="11">The sequence shown here is derived from an EMBL/GenBank/DDBJ whole genome shotgun (WGS) entry which is preliminary data.</text>
</comment>
<dbReference type="EMBL" id="JBHRXX010000007">
    <property type="protein sequence ID" value="MFC3685475.1"/>
    <property type="molecule type" value="Genomic_DNA"/>
</dbReference>
<dbReference type="InterPro" id="IPR036097">
    <property type="entry name" value="HisK_dim/P_sf"/>
</dbReference>
<dbReference type="PROSITE" id="PS50109">
    <property type="entry name" value="HIS_KIN"/>
    <property type="match status" value="1"/>
</dbReference>
<dbReference type="Gene3D" id="1.10.287.130">
    <property type="match status" value="1"/>
</dbReference>
<feature type="transmembrane region" description="Helical" evidence="9">
    <location>
        <begin position="385"/>
        <end position="405"/>
    </location>
</feature>
<dbReference type="SMART" id="SM00388">
    <property type="entry name" value="HisKA"/>
    <property type="match status" value="1"/>
</dbReference>
<evidence type="ECO:0000256" key="9">
    <source>
        <dbReference type="SAM" id="Phobius"/>
    </source>
</evidence>
<evidence type="ECO:0000256" key="7">
    <source>
        <dbReference type="ARBA" id="ARBA00022989"/>
    </source>
</evidence>
<keyword evidence="4" id="KW-0808">Transferase</keyword>
<keyword evidence="9" id="KW-0472">Membrane</keyword>
<dbReference type="EC" id="2.7.13.3" evidence="2"/>
<keyword evidence="6" id="KW-0418">Kinase</keyword>
<dbReference type="SMART" id="SM00387">
    <property type="entry name" value="HATPase_c"/>
    <property type="match status" value="1"/>
</dbReference>
<dbReference type="InterPro" id="IPR011622">
    <property type="entry name" value="7TMR_DISM_rcpt_extracell_dom2"/>
</dbReference>
<evidence type="ECO:0000259" key="10">
    <source>
        <dbReference type="PROSITE" id="PS50109"/>
    </source>
</evidence>
<gene>
    <name evidence="11" type="ORF">ACFOPI_17875</name>
</gene>
<dbReference type="PANTHER" id="PTHR45436:SF5">
    <property type="entry name" value="SENSOR HISTIDINE KINASE TRCS"/>
    <property type="match status" value="1"/>
</dbReference>
<dbReference type="Pfam" id="PF07696">
    <property type="entry name" value="7TMR-DISMED2"/>
    <property type="match status" value="1"/>
</dbReference>
<proteinExistence type="predicted"/>
<feature type="transmembrane region" description="Helical" evidence="9">
    <location>
        <begin position="296"/>
        <end position="317"/>
    </location>
</feature>
<evidence type="ECO:0000313" key="12">
    <source>
        <dbReference type="Proteomes" id="UP001595729"/>
    </source>
</evidence>
<dbReference type="RefSeq" id="WP_382176747.1">
    <property type="nucleotide sequence ID" value="NZ_JBHRXX010000007.1"/>
</dbReference>
<evidence type="ECO:0000313" key="11">
    <source>
        <dbReference type="EMBL" id="MFC3685475.1"/>
    </source>
</evidence>
<evidence type="ECO:0000256" key="8">
    <source>
        <dbReference type="SAM" id="MobiDB-lite"/>
    </source>
</evidence>
<dbReference type="Gene3D" id="3.30.565.10">
    <property type="entry name" value="Histidine kinase-like ATPase, C-terminal domain"/>
    <property type="match status" value="1"/>
</dbReference>
<dbReference type="PANTHER" id="PTHR45436">
    <property type="entry name" value="SENSOR HISTIDINE KINASE YKOH"/>
    <property type="match status" value="1"/>
</dbReference>
<dbReference type="Proteomes" id="UP001595729">
    <property type="component" value="Unassembled WGS sequence"/>
</dbReference>
<keyword evidence="3" id="KW-0597">Phosphoprotein</keyword>
<sequence>MPADSSAFFLTEPPDEAPPHQPAPLGWSGTSSFLLGVLVILCMVVMYVQVSSLVDGAPSLARHGLYTDQRAELDITEVTTLPTSAFAPVPDQVSRGFTRAAQWFRLEMPPGLVGEAVVVVQPSYLDDVRVYTPDPGVVTGWRLFQLGDRHPAPERSRLDLGFSVAFKPVAGQAVFVRVRTLNAHNIRVRVLQPAVADRENAVLLVGFGVYCGAVLVLAAAAAVAALAYRDRHWAANAGFQLATLGAMVFFFGLGGRFLLPGDPLLADQLASWFGFAQYFTGALFYRLLFREYGAPAWLLHLQSLLMLFLPLQVLLTIGGRFDLAMQAGNLILPLAVLVMGLAVVFVRSDDVVLLNLLRINTISTTMFFLLAYATHQGLIEARFLHLYPGVFISLMTAVLLHLTLLRRRELLGREQEGTQRTLALVRQQVQFERRRRLEDGRFLGMLMHEMRSPLSVVAVAAGALERKLGDAGVGQRTGQSIERDLRRIGTSVGQMRSVLQQVQAVSELEHLMGGHGPAQKPGFVQDRCEADALMGRLRDLLAQEPRVDASEMRPRAPGRLVRGSAPLVEMMVRNLVDNALKYSPPESVVRCACELRTGVFDVVGLTIRVSNRIGPVGAPDPARLFGKYYRAPLAHQHSGSGLGLYWVRGTARLCGGDVEFEQRDDDVSFGLVLTFVGDNE</sequence>
<organism evidence="11 12">
    <name type="scientific">Hydrogenophaga luteola</name>
    <dbReference type="NCBI Taxonomy" id="1591122"/>
    <lineage>
        <taxon>Bacteria</taxon>
        <taxon>Pseudomonadati</taxon>
        <taxon>Pseudomonadota</taxon>
        <taxon>Betaproteobacteria</taxon>
        <taxon>Burkholderiales</taxon>
        <taxon>Comamonadaceae</taxon>
        <taxon>Hydrogenophaga</taxon>
    </lineage>
</organism>
<dbReference type="SUPFAM" id="SSF47384">
    <property type="entry name" value="Homodimeric domain of signal transducing histidine kinase"/>
    <property type="match status" value="1"/>
</dbReference>
<dbReference type="InterPro" id="IPR003594">
    <property type="entry name" value="HATPase_dom"/>
</dbReference>
<name>A0ABV7W6U2_9BURK</name>
<feature type="transmembrane region" description="Helical" evidence="9">
    <location>
        <begin position="271"/>
        <end position="289"/>
    </location>
</feature>
<reference evidence="12" key="1">
    <citation type="journal article" date="2019" name="Int. J. Syst. Evol. Microbiol.">
        <title>The Global Catalogue of Microorganisms (GCM) 10K type strain sequencing project: providing services to taxonomists for standard genome sequencing and annotation.</title>
        <authorList>
            <consortium name="The Broad Institute Genomics Platform"/>
            <consortium name="The Broad Institute Genome Sequencing Center for Infectious Disease"/>
            <person name="Wu L."/>
            <person name="Ma J."/>
        </authorList>
    </citation>
    <scope>NUCLEOTIDE SEQUENCE [LARGE SCALE GENOMIC DNA]</scope>
    <source>
        <strain evidence="12">KCTC 42501</strain>
    </source>
</reference>
<dbReference type="CDD" id="cd00082">
    <property type="entry name" value="HisKA"/>
    <property type="match status" value="1"/>
</dbReference>
<feature type="region of interest" description="Disordered" evidence="8">
    <location>
        <begin position="1"/>
        <end position="23"/>
    </location>
</feature>
<evidence type="ECO:0000256" key="5">
    <source>
        <dbReference type="ARBA" id="ARBA00022692"/>
    </source>
</evidence>
<accession>A0ABV7W6U2</accession>
<evidence type="ECO:0000256" key="4">
    <source>
        <dbReference type="ARBA" id="ARBA00022679"/>
    </source>
</evidence>
<dbReference type="Pfam" id="PF02518">
    <property type="entry name" value="HATPase_c"/>
    <property type="match status" value="1"/>
</dbReference>
<dbReference type="SUPFAM" id="SSF55874">
    <property type="entry name" value="ATPase domain of HSP90 chaperone/DNA topoisomerase II/histidine kinase"/>
    <property type="match status" value="1"/>
</dbReference>
<evidence type="ECO:0000256" key="3">
    <source>
        <dbReference type="ARBA" id="ARBA00022553"/>
    </source>
</evidence>
<feature type="transmembrane region" description="Helical" evidence="9">
    <location>
        <begin position="353"/>
        <end position="373"/>
    </location>
</feature>
<keyword evidence="12" id="KW-1185">Reference proteome</keyword>
<feature type="transmembrane region" description="Helical" evidence="9">
    <location>
        <begin position="201"/>
        <end position="227"/>
    </location>
</feature>
<keyword evidence="7 9" id="KW-1133">Transmembrane helix</keyword>
<keyword evidence="5 9" id="KW-0812">Transmembrane</keyword>
<feature type="transmembrane region" description="Helical" evidence="9">
    <location>
        <begin position="239"/>
        <end position="259"/>
    </location>
</feature>
<protein>
    <recommendedName>
        <fullName evidence="2">histidine kinase</fullName>
        <ecNumber evidence="2">2.7.13.3</ecNumber>
    </recommendedName>
</protein>
<dbReference type="InterPro" id="IPR036890">
    <property type="entry name" value="HATPase_C_sf"/>
</dbReference>
<dbReference type="InterPro" id="IPR005467">
    <property type="entry name" value="His_kinase_dom"/>
</dbReference>
<dbReference type="InterPro" id="IPR003661">
    <property type="entry name" value="HisK_dim/P_dom"/>
</dbReference>
<dbReference type="InterPro" id="IPR050428">
    <property type="entry name" value="TCS_sensor_his_kinase"/>
</dbReference>
<evidence type="ECO:0000256" key="6">
    <source>
        <dbReference type="ARBA" id="ARBA00022777"/>
    </source>
</evidence>
<evidence type="ECO:0000256" key="1">
    <source>
        <dbReference type="ARBA" id="ARBA00000085"/>
    </source>
</evidence>